<reference evidence="5 6" key="1">
    <citation type="journal article" date="2011" name="Stand. Genomic Sci.">
        <title>Complete genome sequence of Treponema succinifaciens type strain (6091).</title>
        <authorList>
            <person name="Han C."/>
            <person name="Gronow S."/>
            <person name="Teshima H."/>
            <person name="Lapidus A."/>
            <person name="Nolan M."/>
            <person name="Lucas S."/>
            <person name="Hammon N."/>
            <person name="Deshpande S."/>
            <person name="Cheng J.F."/>
            <person name="Zeytun A."/>
            <person name="Tapia R."/>
            <person name="Goodwin L."/>
            <person name="Pitluck S."/>
            <person name="Liolios K."/>
            <person name="Pagani I."/>
            <person name="Ivanova N."/>
            <person name="Mavromatis K."/>
            <person name="Mikhailova N."/>
            <person name="Huntemann M."/>
            <person name="Pati A."/>
            <person name="Chen A."/>
            <person name="Palaniappan K."/>
            <person name="Land M."/>
            <person name="Hauser L."/>
            <person name="Brambilla E.M."/>
            <person name="Rohde M."/>
            <person name="Goker M."/>
            <person name="Woyke T."/>
            <person name="Bristow J."/>
            <person name="Eisen J.A."/>
            <person name="Markowitz V."/>
            <person name="Hugenholtz P."/>
            <person name="Kyrpides N.C."/>
            <person name="Klenk H.P."/>
            <person name="Detter J.C."/>
        </authorList>
    </citation>
    <scope>NUCLEOTIDE SEQUENCE [LARGE SCALE GENOMIC DNA]</scope>
    <source>
        <strain evidence="6">ATCC 33096 / DSM 2489 / 6091</strain>
    </source>
</reference>
<dbReference type="KEGG" id="tsu:Tresu_0978"/>
<keyword evidence="6" id="KW-1185">Reference proteome</keyword>
<dbReference type="InterPro" id="IPR050153">
    <property type="entry name" value="Metal_Ion_Import_ABC"/>
</dbReference>
<dbReference type="PROSITE" id="PS50893">
    <property type="entry name" value="ABC_TRANSPORTER_2"/>
    <property type="match status" value="1"/>
</dbReference>
<accession>F2NUR7</accession>
<organism evidence="5 6">
    <name type="scientific">Treponema succinifaciens (strain ATCC 33096 / DSM 2489 / 6091)</name>
    <dbReference type="NCBI Taxonomy" id="869209"/>
    <lineage>
        <taxon>Bacteria</taxon>
        <taxon>Pseudomonadati</taxon>
        <taxon>Spirochaetota</taxon>
        <taxon>Spirochaetia</taxon>
        <taxon>Spirochaetales</taxon>
        <taxon>Treponemataceae</taxon>
        <taxon>Treponema</taxon>
    </lineage>
</organism>
<dbReference type="InterPro" id="IPR003593">
    <property type="entry name" value="AAA+_ATPase"/>
</dbReference>
<reference evidence="6" key="2">
    <citation type="submission" date="2011-04" db="EMBL/GenBank/DDBJ databases">
        <title>The complete genome of chromosome of Treponema succinifaciens DSM 2489.</title>
        <authorList>
            <person name="Lucas S."/>
            <person name="Copeland A."/>
            <person name="Lapidus A."/>
            <person name="Bruce D."/>
            <person name="Goodwin L."/>
            <person name="Pitluck S."/>
            <person name="Peters L."/>
            <person name="Kyrpides N."/>
            <person name="Mavromatis K."/>
            <person name="Ivanova N."/>
            <person name="Ovchinnikova G."/>
            <person name="Teshima H."/>
            <person name="Detter J.C."/>
            <person name="Tapia R."/>
            <person name="Han C."/>
            <person name="Land M."/>
            <person name="Hauser L."/>
            <person name="Markowitz V."/>
            <person name="Cheng J.-F."/>
            <person name="Hugenholtz P."/>
            <person name="Woyke T."/>
            <person name="Wu D."/>
            <person name="Gronow S."/>
            <person name="Wellnitz S."/>
            <person name="Brambilla E."/>
            <person name="Klenk H.-P."/>
            <person name="Eisen J.A."/>
        </authorList>
    </citation>
    <scope>NUCLEOTIDE SEQUENCE [LARGE SCALE GENOMIC DNA]</scope>
    <source>
        <strain evidence="6">ATCC 33096 / DSM 2489 / 6091</strain>
    </source>
</reference>
<evidence type="ECO:0000259" key="4">
    <source>
        <dbReference type="PROSITE" id="PS50893"/>
    </source>
</evidence>
<evidence type="ECO:0000256" key="1">
    <source>
        <dbReference type="ARBA" id="ARBA00022448"/>
    </source>
</evidence>
<evidence type="ECO:0000313" key="5">
    <source>
        <dbReference type="EMBL" id="AEB13898.1"/>
    </source>
</evidence>
<dbReference type="GO" id="GO:0016887">
    <property type="term" value="F:ATP hydrolysis activity"/>
    <property type="evidence" value="ECO:0007669"/>
    <property type="project" value="InterPro"/>
</dbReference>
<dbReference type="RefSeq" id="WP_013701190.1">
    <property type="nucleotide sequence ID" value="NC_015385.1"/>
</dbReference>
<protein>
    <submittedName>
        <fullName evidence="5">ABC transporter related protein</fullName>
    </submittedName>
</protein>
<dbReference type="Gene3D" id="3.40.50.300">
    <property type="entry name" value="P-loop containing nucleotide triphosphate hydrolases"/>
    <property type="match status" value="1"/>
</dbReference>
<dbReference type="PANTHER" id="PTHR42734">
    <property type="entry name" value="METAL TRANSPORT SYSTEM ATP-BINDING PROTEIN TM_0124-RELATED"/>
    <property type="match status" value="1"/>
</dbReference>
<name>F2NUR7_TRES6</name>
<dbReference type="InterPro" id="IPR017871">
    <property type="entry name" value="ABC_transporter-like_CS"/>
</dbReference>
<dbReference type="Pfam" id="PF00005">
    <property type="entry name" value="ABC_tran"/>
    <property type="match status" value="1"/>
</dbReference>
<dbReference type="OrthoDB" id="9806726at2"/>
<gene>
    <name evidence="5" type="ordered locus">Tresu_0978</name>
</gene>
<evidence type="ECO:0000256" key="2">
    <source>
        <dbReference type="ARBA" id="ARBA00022741"/>
    </source>
</evidence>
<dbReference type="SMART" id="SM00382">
    <property type="entry name" value="AAA"/>
    <property type="match status" value="1"/>
</dbReference>
<evidence type="ECO:0000256" key="3">
    <source>
        <dbReference type="ARBA" id="ARBA00022840"/>
    </source>
</evidence>
<dbReference type="HOGENOM" id="CLU_000604_1_11_12"/>
<dbReference type="STRING" id="869209.Tresu_0978"/>
<dbReference type="PROSITE" id="PS00211">
    <property type="entry name" value="ABC_TRANSPORTER_1"/>
    <property type="match status" value="1"/>
</dbReference>
<dbReference type="GO" id="GO:0005524">
    <property type="term" value="F:ATP binding"/>
    <property type="evidence" value="ECO:0007669"/>
    <property type="project" value="UniProtKB-KW"/>
</dbReference>
<dbReference type="EMBL" id="CP002631">
    <property type="protein sequence ID" value="AEB13898.1"/>
    <property type="molecule type" value="Genomic_DNA"/>
</dbReference>
<feature type="domain" description="ABC transporter" evidence="4">
    <location>
        <begin position="13"/>
        <end position="267"/>
    </location>
</feature>
<keyword evidence="1" id="KW-0813">Transport</keyword>
<dbReference type="SUPFAM" id="SSF52540">
    <property type="entry name" value="P-loop containing nucleoside triphosphate hydrolases"/>
    <property type="match status" value="1"/>
</dbReference>
<dbReference type="AlphaFoldDB" id="F2NUR7"/>
<evidence type="ECO:0000313" key="6">
    <source>
        <dbReference type="Proteomes" id="UP000006852"/>
    </source>
</evidence>
<keyword evidence="3" id="KW-0067">ATP-binding</keyword>
<keyword evidence="2" id="KW-0547">Nucleotide-binding</keyword>
<dbReference type="Proteomes" id="UP000006852">
    <property type="component" value="Chromosome"/>
</dbReference>
<dbReference type="eggNOG" id="COG1121">
    <property type="taxonomic scope" value="Bacteria"/>
</dbReference>
<dbReference type="GeneID" id="302998142"/>
<dbReference type="InterPro" id="IPR027417">
    <property type="entry name" value="P-loop_NTPase"/>
</dbReference>
<dbReference type="PANTHER" id="PTHR42734:SF7">
    <property type="entry name" value="ATP-BINDING COMPONENT OF ABC TRANSPORTER-RELATED"/>
    <property type="match status" value="1"/>
</dbReference>
<proteinExistence type="predicted"/>
<sequence>MPCLVGKSHVCCTRIENLSVKAGGEYILKDINLHLHCGELTAIVGRNGAGKTTFIKALLNTIPHSGNIIFEGERCAGNCGKDHTTDHDRFCTCRKRIPYTTTKPVFGYVPQTLSVEPGSPVCVEDLVFACTSKRPVWLRHRKKDIEAASEILSCTNSHQLLKRRVCDLSGGELQRVMLALAINPLPDILLLDEPVSGVDRVGLKSFYELVSSIRRDFDITILLISHDLDLVARHADRVVFINNASAVVGTVKDVYRQKDFMEVFGHIMLPDEY</sequence>
<dbReference type="InterPro" id="IPR003439">
    <property type="entry name" value="ABC_transporter-like_ATP-bd"/>
</dbReference>